<keyword evidence="6 9" id="KW-0255">Endonuclease</keyword>
<dbReference type="InterPro" id="IPR023091">
    <property type="entry name" value="MetalPrtase_cat_dom_sf_prd"/>
</dbReference>
<protein>
    <recommendedName>
        <fullName evidence="9">Endoribonuclease YbeY</fullName>
        <ecNumber evidence="9">3.1.-.-</ecNumber>
    </recommendedName>
</protein>
<evidence type="ECO:0000256" key="6">
    <source>
        <dbReference type="ARBA" id="ARBA00022759"/>
    </source>
</evidence>
<feature type="binding site" evidence="9">
    <location>
        <position position="129"/>
    </location>
    <ligand>
        <name>Zn(2+)</name>
        <dbReference type="ChEBI" id="CHEBI:29105"/>
        <note>catalytic</note>
    </ligand>
</feature>
<dbReference type="Proteomes" id="UP000185469">
    <property type="component" value="Chromosome"/>
</dbReference>
<dbReference type="GO" id="GO:0004521">
    <property type="term" value="F:RNA endonuclease activity"/>
    <property type="evidence" value="ECO:0007669"/>
    <property type="project" value="UniProtKB-UniRule"/>
</dbReference>
<dbReference type="EC" id="3.1.-.-" evidence="9"/>
<dbReference type="InterPro" id="IPR020549">
    <property type="entry name" value="YbeY_CS"/>
</dbReference>
<dbReference type="RefSeq" id="WP_075692468.1">
    <property type="nucleotide sequence ID" value="NZ_CP009248.1"/>
</dbReference>
<organism evidence="11 12">
    <name type="scientific">Corynebacterium sphenisci DSM 44792</name>
    <dbReference type="NCBI Taxonomy" id="1437874"/>
    <lineage>
        <taxon>Bacteria</taxon>
        <taxon>Bacillati</taxon>
        <taxon>Actinomycetota</taxon>
        <taxon>Actinomycetes</taxon>
        <taxon>Mycobacteriales</taxon>
        <taxon>Corynebacteriaceae</taxon>
        <taxon>Corynebacterium</taxon>
    </lineage>
</organism>
<dbReference type="GO" id="GO:0004222">
    <property type="term" value="F:metalloendopeptidase activity"/>
    <property type="evidence" value="ECO:0007669"/>
    <property type="project" value="InterPro"/>
</dbReference>
<dbReference type="GO" id="GO:0006364">
    <property type="term" value="P:rRNA processing"/>
    <property type="evidence" value="ECO:0007669"/>
    <property type="project" value="UniProtKB-UniRule"/>
</dbReference>
<evidence type="ECO:0000256" key="4">
    <source>
        <dbReference type="ARBA" id="ARBA00022722"/>
    </source>
</evidence>
<feature type="binding site" evidence="9">
    <location>
        <position position="119"/>
    </location>
    <ligand>
        <name>Zn(2+)</name>
        <dbReference type="ChEBI" id="CHEBI:29105"/>
        <note>catalytic</note>
    </ligand>
</feature>
<evidence type="ECO:0000256" key="1">
    <source>
        <dbReference type="ARBA" id="ARBA00010875"/>
    </source>
</evidence>
<dbReference type="NCBIfam" id="TIGR00043">
    <property type="entry name" value="rRNA maturation RNase YbeY"/>
    <property type="match status" value="1"/>
</dbReference>
<evidence type="ECO:0000256" key="3">
    <source>
        <dbReference type="ARBA" id="ARBA00022552"/>
    </source>
</evidence>
<comment type="cofactor">
    <cofactor evidence="9">
        <name>Zn(2+)</name>
        <dbReference type="ChEBI" id="CHEBI:29105"/>
    </cofactor>
    <text evidence="9">Binds 1 zinc ion.</text>
</comment>
<evidence type="ECO:0000256" key="8">
    <source>
        <dbReference type="ARBA" id="ARBA00022833"/>
    </source>
</evidence>
<keyword evidence="3 9" id="KW-0698">rRNA processing</keyword>
<accession>A0A1L7CZA2</accession>
<comment type="function">
    <text evidence="9">Single strand-specific metallo-endoribonuclease involved in late-stage 70S ribosome quality control and in maturation of the 3' terminus of the 16S rRNA.</text>
</comment>
<dbReference type="GO" id="GO:0008270">
    <property type="term" value="F:zinc ion binding"/>
    <property type="evidence" value="ECO:0007669"/>
    <property type="project" value="UniProtKB-UniRule"/>
</dbReference>
<keyword evidence="12" id="KW-1185">Reference proteome</keyword>
<reference evidence="11 12" key="1">
    <citation type="submission" date="2014-08" db="EMBL/GenBank/DDBJ databases">
        <title>Complete genome sequence of Corynebacterium sphenisci CECT 5990(T) (=DSM 44792(T)), isolated from healthy wild penguins.</title>
        <authorList>
            <person name="Ruckert C."/>
            <person name="Albersmeier A."/>
            <person name="Winkler A."/>
            <person name="Kalinowski J."/>
        </authorList>
    </citation>
    <scope>NUCLEOTIDE SEQUENCE [LARGE SCALE GENOMIC DNA]</scope>
    <source>
        <strain evidence="11 12">DSM 44792</strain>
    </source>
</reference>
<dbReference type="Pfam" id="PF02130">
    <property type="entry name" value="YbeY"/>
    <property type="match status" value="1"/>
</dbReference>
<evidence type="ECO:0000256" key="10">
    <source>
        <dbReference type="SAM" id="MobiDB-lite"/>
    </source>
</evidence>
<keyword evidence="4 9" id="KW-0540">Nuclease</keyword>
<dbReference type="EMBL" id="CP009248">
    <property type="protein sequence ID" value="APT91071.1"/>
    <property type="molecule type" value="Genomic_DNA"/>
</dbReference>
<gene>
    <name evidence="9" type="primary">ybeY</name>
    <name evidence="11" type="ORF">CSPHI_08590</name>
</gene>
<dbReference type="SUPFAM" id="SSF55486">
    <property type="entry name" value="Metalloproteases ('zincins'), catalytic domain"/>
    <property type="match status" value="1"/>
</dbReference>
<evidence type="ECO:0000256" key="2">
    <source>
        <dbReference type="ARBA" id="ARBA00022517"/>
    </source>
</evidence>
<dbReference type="PANTHER" id="PTHR46986">
    <property type="entry name" value="ENDORIBONUCLEASE YBEY, CHLOROPLASTIC"/>
    <property type="match status" value="1"/>
</dbReference>
<keyword evidence="9" id="KW-0963">Cytoplasm</keyword>
<dbReference type="PROSITE" id="PS01306">
    <property type="entry name" value="UPF0054"/>
    <property type="match status" value="1"/>
</dbReference>
<keyword evidence="2 9" id="KW-0690">Ribosome biogenesis</keyword>
<keyword evidence="7 9" id="KW-0378">Hydrolase</keyword>
<evidence type="ECO:0000256" key="9">
    <source>
        <dbReference type="HAMAP-Rule" id="MF_00009"/>
    </source>
</evidence>
<evidence type="ECO:0000313" key="11">
    <source>
        <dbReference type="EMBL" id="APT91071.1"/>
    </source>
</evidence>
<evidence type="ECO:0000256" key="5">
    <source>
        <dbReference type="ARBA" id="ARBA00022723"/>
    </source>
</evidence>
<dbReference type="AlphaFoldDB" id="A0A1L7CZA2"/>
<feature type="compositionally biased region" description="Gly residues" evidence="10">
    <location>
        <begin position="184"/>
        <end position="193"/>
    </location>
</feature>
<dbReference type="PANTHER" id="PTHR46986:SF1">
    <property type="entry name" value="ENDORIBONUCLEASE YBEY, CHLOROPLASTIC"/>
    <property type="match status" value="1"/>
</dbReference>
<dbReference type="GO" id="GO:0005737">
    <property type="term" value="C:cytoplasm"/>
    <property type="evidence" value="ECO:0007669"/>
    <property type="project" value="UniProtKB-SubCell"/>
</dbReference>
<evidence type="ECO:0000313" key="12">
    <source>
        <dbReference type="Proteomes" id="UP000185469"/>
    </source>
</evidence>
<dbReference type="OrthoDB" id="9807740at2"/>
<dbReference type="HAMAP" id="MF_00009">
    <property type="entry name" value="Endoribonucl_YbeY"/>
    <property type="match status" value="1"/>
</dbReference>
<dbReference type="STRING" id="1437874.CSPHI_08590"/>
<keyword evidence="8 9" id="KW-0862">Zinc</keyword>
<dbReference type="KEGG" id="csph:CSPHI_08590"/>
<dbReference type="Gene3D" id="3.40.390.30">
    <property type="entry name" value="Metalloproteases ('zincins'), catalytic domain"/>
    <property type="match status" value="1"/>
</dbReference>
<feature type="binding site" evidence="9">
    <location>
        <position position="123"/>
    </location>
    <ligand>
        <name>Zn(2+)</name>
        <dbReference type="ChEBI" id="CHEBI:29105"/>
        <note>catalytic</note>
    </ligand>
</feature>
<keyword evidence="5 9" id="KW-0479">Metal-binding</keyword>
<evidence type="ECO:0000256" key="7">
    <source>
        <dbReference type="ARBA" id="ARBA00022801"/>
    </source>
</evidence>
<name>A0A1L7CZA2_9CORY</name>
<sequence length="193" mass="20715">MSIEVFNESGAGVNEESLVDVARYALSRMDVHPAAELSIHLVDEDTIADLHLRWLELPGPTDVMSFPMDELTPGAGRPDAAAPGPAMLGDIVLCPDFARAQATRAGHPLSHELVLLTVHGVLHLLGYDHVEPAEERRMFALQNGLLADWYDDIDRRGVDFPDKPLTPGAFPSAADRARLDEPGDGPGAGGGPR</sequence>
<dbReference type="InterPro" id="IPR002036">
    <property type="entry name" value="YbeY"/>
</dbReference>
<feature type="region of interest" description="Disordered" evidence="10">
    <location>
        <begin position="159"/>
        <end position="193"/>
    </location>
</feature>
<comment type="subcellular location">
    <subcellularLocation>
        <location evidence="9">Cytoplasm</location>
    </subcellularLocation>
</comment>
<proteinExistence type="inferred from homology"/>
<comment type="similarity">
    <text evidence="1 9">Belongs to the endoribonuclease YbeY family.</text>
</comment>